<feature type="transmembrane region" description="Helical" evidence="1">
    <location>
        <begin position="6"/>
        <end position="25"/>
    </location>
</feature>
<keyword evidence="1" id="KW-0472">Membrane</keyword>
<keyword evidence="1" id="KW-0812">Transmembrane</keyword>
<sequence length="424" mass="47957">MNKHSLLTITLLLMIFLFSGLFLLIKEGGEGEFLETGLRDIARDLRELDELTEEEFSRGDYYQIVDEEGKLVTTTGRRVQVGDEYITSQNRYYRVYKVEGYTAYAKLIGIKELPSTALYFGEELSERALTPAQGEENPPTRAIAIFHTHNAESFVPTDGTHSIDGEGGIHEVGRAFQEALEAKGIRAIFREDLHTPHDHAAYRRSRETVLELLEQEPDAIFDVHRDAAPPQVYATEIEGVPTTKIQFVVGRQNPQMEANKEFALDLKSISDYIHPGLIKGILLAQGNYNQDLTPVNLLLEVGAHTNSRQEAENGITFFADSVGHYFYGTEREPAGEAAPGKPPAEESEGAEEAVRQGIIRVILLAFFGGATFFLMNVGTYNDFKEKYFPRLEGYREELVLIWEKIREQAIILSKKVRECYWRIK</sequence>
<dbReference type="AlphaFoldDB" id="A0A424YAW4"/>
<dbReference type="Pfam" id="PF07454">
    <property type="entry name" value="SpoIIP"/>
    <property type="match status" value="1"/>
</dbReference>
<evidence type="ECO:0000256" key="1">
    <source>
        <dbReference type="SAM" id="Phobius"/>
    </source>
</evidence>
<dbReference type="Proteomes" id="UP000285138">
    <property type="component" value="Unassembled WGS sequence"/>
</dbReference>
<accession>A0A424YAW4</accession>
<evidence type="ECO:0000313" key="2">
    <source>
        <dbReference type="EMBL" id="RQD73380.1"/>
    </source>
</evidence>
<dbReference type="NCBIfam" id="TIGR02867">
    <property type="entry name" value="spore_II_P"/>
    <property type="match status" value="1"/>
</dbReference>
<feature type="transmembrane region" description="Helical" evidence="1">
    <location>
        <begin position="361"/>
        <end position="380"/>
    </location>
</feature>
<protein>
    <submittedName>
        <fullName evidence="2">Stage II sporulation protein P</fullName>
    </submittedName>
</protein>
<proteinExistence type="predicted"/>
<dbReference type="EMBL" id="QZAA01000258">
    <property type="protein sequence ID" value="RQD73380.1"/>
    <property type="molecule type" value="Genomic_DNA"/>
</dbReference>
<organism evidence="2 3">
    <name type="scientific">Candidatus Syntrophonatronum acetioxidans</name>
    <dbReference type="NCBI Taxonomy" id="1795816"/>
    <lineage>
        <taxon>Bacteria</taxon>
        <taxon>Bacillati</taxon>
        <taxon>Bacillota</taxon>
        <taxon>Clostridia</taxon>
        <taxon>Eubacteriales</taxon>
        <taxon>Syntrophomonadaceae</taxon>
        <taxon>Candidatus Syntrophonatronum</taxon>
    </lineage>
</organism>
<reference evidence="2 3" key="1">
    <citation type="submission" date="2018-08" db="EMBL/GenBank/DDBJ databases">
        <title>The metabolism and importance of syntrophic acetate oxidation coupled to methane or sulfide production in haloalkaline environments.</title>
        <authorList>
            <person name="Timmers P.H.A."/>
            <person name="Vavourakis C.D."/>
            <person name="Sorokin D.Y."/>
            <person name="Sinninghe Damste J.S."/>
            <person name="Muyzer G."/>
            <person name="Stams A.J.M."/>
            <person name="Plugge C.M."/>
        </authorList>
    </citation>
    <scope>NUCLEOTIDE SEQUENCE [LARGE SCALE GENOMIC DNA]</scope>
    <source>
        <strain evidence="2">MSAO_Bac1</strain>
    </source>
</reference>
<keyword evidence="1" id="KW-1133">Transmembrane helix</keyword>
<comment type="caution">
    <text evidence="2">The sequence shown here is derived from an EMBL/GenBank/DDBJ whole genome shotgun (WGS) entry which is preliminary data.</text>
</comment>
<name>A0A424YAW4_9FIRM</name>
<gene>
    <name evidence="2" type="ORF">D5R97_09430</name>
</gene>
<evidence type="ECO:0000313" key="3">
    <source>
        <dbReference type="Proteomes" id="UP000285138"/>
    </source>
</evidence>
<dbReference type="InterPro" id="IPR010897">
    <property type="entry name" value="Spore_II_P"/>
</dbReference>